<dbReference type="OrthoDB" id="3697173at2"/>
<evidence type="ECO:0008006" key="4">
    <source>
        <dbReference type="Google" id="ProtNLM"/>
    </source>
</evidence>
<accession>A0A1B1NDF6</accession>
<organism evidence="2 3">
    <name type="scientific">Serinicoccus hydrothermalis</name>
    <dbReference type="NCBI Taxonomy" id="1758689"/>
    <lineage>
        <taxon>Bacteria</taxon>
        <taxon>Bacillati</taxon>
        <taxon>Actinomycetota</taxon>
        <taxon>Actinomycetes</taxon>
        <taxon>Micrococcales</taxon>
        <taxon>Ornithinimicrobiaceae</taxon>
        <taxon>Serinicoccus</taxon>
    </lineage>
</organism>
<reference evidence="2 3" key="1">
    <citation type="submission" date="2016-03" db="EMBL/GenBank/DDBJ databases">
        <title>Shallow-sea hydrothermal system.</title>
        <authorList>
            <person name="Tang K."/>
        </authorList>
    </citation>
    <scope>NUCLEOTIDE SEQUENCE [LARGE SCALE GENOMIC DNA]</scope>
    <source>
        <strain evidence="2 3">JLT9</strain>
    </source>
</reference>
<dbReference type="STRING" id="1758689.SGUI_2082"/>
<feature type="transmembrane region" description="Helical" evidence="1">
    <location>
        <begin position="99"/>
        <end position="116"/>
    </location>
</feature>
<feature type="transmembrane region" description="Helical" evidence="1">
    <location>
        <begin position="38"/>
        <end position="58"/>
    </location>
</feature>
<gene>
    <name evidence="2" type="ORF">SGUI_2082</name>
</gene>
<keyword evidence="1" id="KW-0812">Transmembrane</keyword>
<dbReference type="AlphaFoldDB" id="A0A1B1NDF6"/>
<feature type="transmembrane region" description="Helical" evidence="1">
    <location>
        <begin position="6"/>
        <end position="26"/>
    </location>
</feature>
<keyword evidence="1" id="KW-0472">Membrane</keyword>
<keyword evidence="1" id="KW-1133">Transmembrane helix</keyword>
<evidence type="ECO:0000256" key="1">
    <source>
        <dbReference type="SAM" id="Phobius"/>
    </source>
</evidence>
<name>A0A1B1NDF6_9MICO</name>
<dbReference type="EMBL" id="CP014989">
    <property type="protein sequence ID" value="ANS79478.1"/>
    <property type="molecule type" value="Genomic_DNA"/>
</dbReference>
<dbReference type="KEGG" id="serj:SGUI_2082"/>
<feature type="transmembrane region" description="Helical" evidence="1">
    <location>
        <begin position="122"/>
        <end position="140"/>
    </location>
</feature>
<dbReference type="Proteomes" id="UP000092482">
    <property type="component" value="Chromosome"/>
</dbReference>
<feature type="transmembrane region" description="Helical" evidence="1">
    <location>
        <begin position="152"/>
        <end position="174"/>
    </location>
</feature>
<feature type="transmembrane region" description="Helical" evidence="1">
    <location>
        <begin position="70"/>
        <end position="92"/>
    </location>
</feature>
<proteinExistence type="predicted"/>
<evidence type="ECO:0000313" key="2">
    <source>
        <dbReference type="EMBL" id="ANS79478.1"/>
    </source>
</evidence>
<protein>
    <recommendedName>
        <fullName evidence="4">Integral membrane protein</fullName>
    </recommendedName>
</protein>
<dbReference type="RefSeq" id="WP_066639815.1">
    <property type="nucleotide sequence ID" value="NZ_CP014989.1"/>
</dbReference>
<sequence>MLSEFRDVIFTTAWFGLMTMVWCGWAQESPARGWRVPLIVGSVAGVLLAAGFGVWTGLSWGMPTALEGRYATFGVVVAAEVLAAGVGALVLVRRGQSRWIAWWVAMVVAVHFLSLSGIFGGWVLTALAIVQVVGLAALVAPLRRTEAPTSRWVGPLMGVTIFAAALVLGVGALVGAA</sequence>
<keyword evidence="3" id="KW-1185">Reference proteome</keyword>
<evidence type="ECO:0000313" key="3">
    <source>
        <dbReference type="Proteomes" id="UP000092482"/>
    </source>
</evidence>